<dbReference type="SUPFAM" id="SSF55785">
    <property type="entry name" value="PYP-like sensor domain (PAS domain)"/>
    <property type="match status" value="1"/>
</dbReference>
<dbReference type="Gene3D" id="3.30.565.10">
    <property type="entry name" value="Histidine kinase-like ATPase, C-terminal domain"/>
    <property type="match status" value="1"/>
</dbReference>
<evidence type="ECO:0000256" key="1">
    <source>
        <dbReference type="ARBA" id="ARBA00000085"/>
    </source>
</evidence>
<keyword evidence="4" id="KW-0808">Transferase</keyword>
<dbReference type="InterPro" id="IPR035965">
    <property type="entry name" value="PAS-like_dom_sf"/>
</dbReference>
<comment type="catalytic activity">
    <reaction evidence="1">
        <text>ATP + protein L-histidine = ADP + protein N-phospho-L-histidine.</text>
        <dbReference type="EC" id="2.7.13.3"/>
    </reaction>
</comment>
<dbReference type="EC" id="2.7.13.3" evidence="2"/>
<dbReference type="AlphaFoldDB" id="A0A160U2M1"/>
<keyword evidence="7" id="KW-0067">ATP-binding</keyword>
<evidence type="ECO:0000256" key="5">
    <source>
        <dbReference type="ARBA" id="ARBA00022741"/>
    </source>
</evidence>
<keyword evidence="6 9" id="KW-0418">Kinase</keyword>
<dbReference type="PANTHER" id="PTHR41523">
    <property type="entry name" value="TWO-COMPONENT SYSTEM SENSOR PROTEIN"/>
    <property type="match status" value="1"/>
</dbReference>
<sequence>MDQDSQTQEITGDLSFREVADRWTVPLMVLDRDLCFVYANKAYLTATNTEWASIRQKYIFEIFPDVEERQDPVEAKFRRVFEGVQTRLEAQPYDLKQPDGTVQTRMWQAVQDPYRNDDGVVTHMIQRAEDITAQMELQRQNDFMQNELAHRIRNMFSVIMATSRISGESAESVDTFVDDFNERLVSMSRVYSNLTRNDWTGLSLRKIMIEELDGMLGRGSERYTLKGSDTILSVKGSKDAALIVHELAANARKFGCFSTPTGHLTVEWTLKGDTLYVTWTETGVPGIQPPKRVGFGTRLFDMFPKLVSTRTITEDGLQITVEAPLLKTEFDSFVV</sequence>
<dbReference type="EMBL" id="CZQD01000044">
    <property type="protein sequence ID" value="CUS57507.1"/>
    <property type="molecule type" value="Genomic_DNA"/>
</dbReference>
<dbReference type="PANTHER" id="PTHR41523:SF7">
    <property type="entry name" value="HISTIDINE KINASE"/>
    <property type="match status" value="1"/>
</dbReference>
<dbReference type="Pfam" id="PF07536">
    <property type="entry name" value="HWE_HK"/>
    <property type="match status" value="1"/>
</dbReference>
<evidence type="ECO:0000259" key="8">
    <source>
        <dbReference type="SMART" id="SM00911"/>
    </source>
</evidence>
<protein>
    <recommendedName>
        <fullName evidence="2">histidine kinase</fullName>
        <ecNumber evidence="2">2.7.13.3</ecNumber>
    </recommendedName>
</protein>
<evidence type="ECO:0000256" key="3">
    <source>
        <dbReference type="ARBA" id="ARBA00022553"/>
    </source>
</evidence>
<dbReference type="CDD" id="cd00130">
    <property type="entry name" value="PAS"/>
    <property type="match status" value="1"/>
</dbReference>
<dbReference type="Gene3D" id="3.30.450.20">
    <property type="entry name" value="PAS domain"/>
    <property type="match status" value="1"/>
</dbReference>
<evidence type="ECO:0000256" key="7">
    <source>
        <dbReference type="ARBA" id="ARBA00022840"/>
    </source>
</evidence>
<evidence type="ECO:0000256" key="4">
    <source>
        <dbReference type="ARBA" id="ARBA00022679"/>
    </source>
</evidence>
<dbReference type="Pfam" id="PF08448">
    <property type="entry name" value="PAS_4"/>
    <property type="match status" value="1"/>
</dbReference>
<gene>
    <name evidence="9" type="ORF">MGWOODY_Hyp1109</name>
</gene>
<dbReference type="GO" id="GO:0004673">
    <property type="term" value="F:protein histidine kinase activity"/>
    <property type="evidence" value="ECO:0007669"/>
    <property type="project" value="UniProtKB-EC"/>
</dbReference>
<organism evidence="9">
    <name type="scientific">hydrothermal vent metagenome</name>
    <dbReference type="NCBI Taxonomy" id="652676"/>
    <lineage>
        <taxon>unclassified sequences</taxon>
        <taxon>metagenomes</taxon>
        <taxon>ecological metagenomes</taxon>
    </lineage>
</organism>
<accession>A0A160U2M1</accession>
<dbReference type="GO" id="GO:0005524">
    <property type="term" value="F:ATP binding"/>
    <property type="evidence" value="ECO:0007669"/>
    <property type="project" value="UniProtKB-KW"/>
</dbReference>
<feature type="domain" description="Signal transduction histidine kinase HWE region" evidence="8">
    <location>
        <begin position="147"/>
        <end position="229"/>
    </location>
</feature>
<dbReference type="InterPro" id="IPR011102">
    <property type="entry name" value="Sig_transdc_His_kinase_HWE"/>
</dbReference>
<name>A0A160U2M1_9ZZZZ</name>
<dbReference type="InterPro" id="IPR036890">
    <property type="entry name" value="HATPase_C_sf"/>
</dbReference>
<dbReference type="SMART" id="SM00911">
    <property type="entry name" value="HWE_HK"/>
    <property type="match status" value="1"/>
</dbReference>
<evidence type="ECO:0000256" key="6">
    <source>
        <dbReference type="ARBA" id="ARBA00022777"/>
    </source>
</evidence>
<dbReference type="InterPro" id="IPR013656">
    <property type="entry name" value="PAS_4"/>
</dbReference>
<keyword evidence="3" id="KW-0597">Phosphoprotein</keyword>
<reference evidence="9" key="1">
    <citation type="submission" date="2015-10" db="EMBL/GenBank/DDBJ databases">
        <authorList>
            <person name="Gilbert D.G."/>
        </authorList>
    </citation>
    <scope>NUCLEOTIDE SEQUENCE</scope>
</reference>
<proteinExistence type="predicted"/>
<evidence type="ECO:0000256" key="2">
    <source>
        <dbReference type="ARBA" id="ARBA00012438"/>
    </source>
</evidence>
<dbReference type="InterPro" id="IPR000014">
    <property type="entry name" value="PAS"/>
</dbReference>
<keyword evidence="5" id="KW-0547">Nucleotide-binding</keyword>
<evidence type="ECO:0000313" key="9">
    <source>
        <dbReference type="EMBL" id="CUS57507.1"/>
    </source>
</evidence>